<protein>
    <submittedName>
        <fullName evidence="1">Uncharacterized protein</fullName>
    </submittedName>
</protein>
<name>A0A1Y2AA22_9PLEO</name>
<dbReference type="InterPro" id="IPR053157">
    <property type="entry name" value="Sterol_Uptake_Regulator"/>
</dbReference>
<gene>
    <name evidence="1" type="ORF">BCR34DRAFT_295634</name>
</gene>
<accession>A0A1Y2AA22</accession>
<dbReference type="Proteomes" id="UP000193144">
    <property type="component" value="Unassembled WGS sequence"/>
</dbReference>
<dbReference type="PANTHER" id="PTHR47784">
    <property type="entry name" value="STEROL UPTAKE CONTROL PROTEIN 2"/>
    <property type="match status" value="1"/>
</dbReference>
<dbReference type="PANTHER" id="PTHR47784:SF7">
    <property type="entry name" value="ZN(II)2CYS6 TRANSCRIPTION FACTOR (EUROFUNG)"/>
    <property type="match status" value="1"/>
</dbReference>
<evidence type="ECO:0000313" key="2">
    <source>
        <dbReference type="Proteomes" id="UP000193144"/>
    </source>
</evidence>
<dbReference type="EMBL" id="MCFA01000005">
    <property type="protein sequence ID" value="ORY18845.1"/>
    <property type="molecule type" value="Genomic_DNA"/>
</dbReference>
<comment type="caution">
    <text evidence="1">The sequence shown here is derived from an EMBL/GenBank/DDBJ whole genome shotgun (WGS) entry which is preliminary data.</text>
</comment>
<reference evidence="1 2" key="1">
    <citation type="submission" date="2016-07" db="EMBL/GenBank/DDBJ databases">
        <title>Pervasive Adenine N6-methylation of Active Genes in Fungi.</title>
        <authorList>
            <consortium name="DOE Joint Genome Institute"/>
            <person name="Mondo S.J."/>
            <person name="Dannebaum R.O."/>
            <person name="Kuo R.C."/>
            <person name="Labutti K."/>
            <person name="Haridas S."/>
            <person name="Kuo A."/>
            <person name="Salamov A."/>
            <person name="Ahrendt S.R."/>
            <person name="Lipzen A."/>
            <person name="Sullivan W."/>
            <person name="Andreopoulos W.B."/>
            <person name="Clum A."/>
            <person name="Lindquist E."/>
            <person name="Daum C."/>
            <person name="Ramamoorthy G.K."/>
            <person name="Gryganskyi A."/>
            <person name="Culley D."/>
            <person name="Magnuson J.K."/>
            <person name="James T.Y."/>
            <person name="O'Malley M.A."/>
            <person name="Stajich J.E."/>
            <person name="Spatafora J.W."/>
            <person name="Visel A."/>
            <person name="Grigoriev I.V."/>
        </authorList>
    </citation>
    <scope>NUCLEOTIDE SEQUENCE [LARGE SCALE GENOMIC DNA]</scope>
    <source>
        <strain evidence="1 2">CBS 115471</strain>
    </source>
</reference>
<dbReference type="STRING" id="1231657.A0A1Y2AA22"/>
<organism evidence="1 2">
    <name type="scientific">Clohesyomyces aquaticus</name>
    <dbReference type="NCBI Taxonomy" id="1231657"/>
    <lineage>
        <taxon>Eukaryota</taxon>
        <taxon>Fungi</taxon>
        <taxon>Dikarya</taxon>
        <taxon>Ascomycota</taxon>
        <taxon>Pezizomycotina</taxon>
        <taxon>Dothideomycetes</taxon>
        <taxon>Pleosporomycetidae</taxon>
        <taxon>Pleosporales</taxon>
        <taxon>Lindgomycetaceae</taxon>
        <taxon>Clohesyomyces</taxon>
    </lineage>
</organism>
<sequence>MRLFHHFLVAAHPCIPYSQVPIWVRDIPTYSHKYNYLMEAMLALSGSHLSIFVDDVTDSAGLYHRQNAIKGLEEAFTRWPPKAEEAHVMLATSFLLAHQAGYMPDGIVDYILSLRGCAFLSQLIVANGLEGTFSVEPDLPRVWFSMTSIDRSSLDQSLVGDALLSLSGIVHLLDASNVSRIEKAFFATLVETIQPLRVLHSQPSPEGTPNALQHSLEMGEPVMQSTASLVPSMSPESTFWESILPSGILFEIRTSPTTQYPDTIRSISALMEALHILTTWPQEDVLRLLSPSNRIGMVIMAHFGAIRTIVATLCIPEAAMKIPVKAMVECSEKIIDAVVLDDDPDGEWAKYVEWPATIIRALRCCLNQKRGASLGDVFDLLKKDPGAFREGRPGKKV</sequence>
<proteinExistence type="predicted"/>
<dbReference type="AlphaFoldDB" id="A0A1Y2AA22"/>
<dbReference type="GO" id="GO:0001228">
    <property type="term" value="F:DNA-binding transcription activator activity, RNA polymerase II-specific"/>
    <property type="evidence" value="ECO:0007669"/>
    <property type="project" value="TreeGrafter"/>
</dbReference>
<keyword evidence="2" id="KW-1185">Reference proteome</keyword>
<dbReference type="OrthoDB" id="416217at2759"/>
<evidence type="ECO:0000313" key="1">
    <source>
        <dbReference type="EMBL" id="ORY18845.1"/>
    </source>
</evidence>